<reference evidence="1" key="1">
    <citation type="submission" date="2006-10" db="EMBL/GenBank/DDBJ databases">
        <authorList>
            <person name="Amadeo P."/>
            <person name="Zhao Q."/>
            <person name="Wortman J."/>
            <person name="Fraser-Liggett C."/>
            <person name="Carlton J."/>
        </authorList>
    </citation>
    <scope>NUCLEOTIDE SEQUENCE</scope>
    <source>
        <strain evidence="1">G3</strain>
    </source>
</reference>
<keyword evidence="2" id="KW-1185">Reference proteome</keyword>
<evidence type="ECO:0000313" key="1">
    <source>
        <dbReference type="EMBL" id="EAY01227.1"/>
    </source>
</evidence>
<dbReference type="RefSeq" id="XP_001330143.1">
    <property type="nucleotide sequence ID" value="XM_001330108.1"/>
</dbReference>
<gene>
    <name evidence="1" type="ORF">TVAG_440530</name>
</gene>
<name>A2F1K9_TRIV3</name>
<proteinExistence type="predicted"/>
<reference evidence="1" key="2">
    <citation type="journal article" date="2007" name="Science">
        <title>Draft genome sequence of the sexually transmitted pathogen Trichomonas vaginalis.</title>
        <authorList>
            <person name="Carlton J.M."/>
            <person name="Hirt R.P."/>
            <person name="Silva J.C."/>
            <person name="Delcher A.L."/>
            <person name="Schatz M."/>
            <person name="Zhao Q."/>
            <person name="Wortman J.R."/>
            <person name="Bidwell S.L."/>
            <person name="Alsmark U.C.M."/>
            <person name="Besteiro S."/>
            <person name="Sicheritz-Ponten T."/>
            <person name="Noel C.J."/>
            <person name="Dacks J.B."/>
            <person name="Foster P.G."/>
            <person name="Simillion C."/>
            <person name="Van de Peer Y."/>
            <person name="Miranda-Saavedra D."/>
            <person name="Barton G.J."/>
            <person name="Westrop G.D."/>
            <person name="Mueller S."/>
            <person name="Dessi D."/>
            <person name="Fiori P.L."/>
            <person name="Ren Q."/>
            <person name="Paulsen I."/>
            <person name="Zhang H."/>
            <person name="Bastida-Corcuera F.D."/>
            <person name="Simoes-Barbosa A."/>
            <person name="Brown M.T."/>
            <person name="Hayes R.D."/>
            <person name="Mukherjee M."/>
            <person name="Okumura C.Y."/>
            <person name="Schneider R."/>
            <person name="Smith A.J."/>
            <person name="Vanacova S."/>
            <person name="Villalvazo M."/>
            <person name="Haas B.J."/>
            <person name="Pertea M."/>
            <person name="Feldblyum T.V."/>
            <person name="Utterback T.R."/>
            <person name="Shu C.L."/>
            <person name="Osoegawa K."/>
            <person name="de Jong P.J."/>
            <person name="Hrdy I."/>
            <person name="Horvathova L."/>
            <person name="Zubacova Z."/>
            <person name="Dolezal P."/>
            <person name="Malik S.B."/>
            <person name="Logsdon J.M. Jr."/>
            <person name="Henze K."/>
            <person name="Gupta A."/>
            <person name="Wang C.C."/>
            <person name="Dunne R.L."/>
            <person name="Upcroft J.A."/>
            <person name="Upcroft P."/>
            <person name="White O."/>
            <person name="Salzberg S.L."/>
            <person name="Tang P."/>
            <person name="Chiu C.-H."/>
            <person name="Lee Y.-S."/>
            <person name="Embley T.M."/>
            <person name="Coombs G.H."/>
            <person name="Mottram J.C."/>
            <person name="Tachezy J."/>
            <person name="Fraser-Liggett C.M."/>
            <person name="Johnson P.J."/>
        </authorList>
    </citation>
    <scope>NUCLEOTIDE SEQUENCE [LARGE SCALE GENOMIC DNA]</scope>
    <source>
        <strain evidence="1">G3</strain>
    </source>
</reference>
<dbReference type="OrthoDB" id="188352at2759"/>
<evidence type="ECO:0000313" key="2">
    <source>
        <dbReference type="Proteomes" id="UP000001542"/>
    </source>
</evidence>
<accession>A2F1K9</accession>
<dbReference type="KEGG" id="tva:4759052"/>
<dbReference type="InParanoid" id="A2F1K9"/>
<dbReference type="VEuPathDB" id="TrichDB:TVAG_440530"/>
<sequence length="175" mass="20442">MQHDYYVTFEINCKWTLNAGAPTIYPIQIGFPTQFDKLEDEIYINLNESTRKFTQNFSQKMTDKVIQSIIQEPFLFQFILPATSNLTATINSHSENDRIQVDAWPLLLENRTSITINSKPPNFRSLSITISIDRPILSQHYLRIFTPVFVTLVDLINMPDKPYSFEEMEEKYIPV</sequence>
<dbReference type="Proteomes" id="UP000001542">
    <property type="component" value="Unassembled WGS sequence"/>
</dbReference>
<dbReference type="EMBL" id="DS113574">
    <property type="protein sequence ID" value="EAY01227.1"/>
    <property type="molecule type" value="Genomic_DNA"/>
</dbReference>
<protein>
    <submittedName>
        <fullName evidence="1">Uncharacterized protein</fullName>
    </submittedName>
</protein>
<organism evidence="1 2">
    <name type="scientific">Trichomonas vaginalis (strain ATCC PRA-98 / G3)</name>
    <dbReference type="NCBI Taxonomy" id="412133"/>
    <lineage>
        <taxon>Eukaryota</taxon>
        <taxon>Metamonada</taxon>
        <taxon>Parabasalia</taxon>
        <taxon>Trichomonadida</taxon>
        <taxon>Trichomonadidae</taxon>
        <taxon>Trichomonas</taxon>
    </lineage>
</organism>
<dbReference type="VEuPathDB" id="TrichDB:TVAGG3_0369270"/>
<dbReference type="AlphaFoldDB" id="A2F1K9"/>